<evidence type="ECO:0000256" key="6">
    <source>
        <dbReference type="ARBA" id="ARBA00022989"/>
    </source>
</evidence>
<keyword evidence="4 11" id="KW-0732">Signal</keyword>
<name>A0AAW0LV32_QUESU</name>
<evidence type="ECO:0000256" key="11">
    <source>
        <dbReference type="SAM" id="SignalP"/>
    </source>
</evidence>
<comment type="subcellular location">
    <subcellularLocation>
        <location evidence="1">Membrane</location>
    </subcellularLocation>
</comment>
<dbReference type="InterPro" id="IPR001245">
    <property type="entry name" value="Ser-Thr/Tyr_kinase_cat_dom"/>
</dbReference>
<dbReference type="InterPro" id="IPR001611">
    <property type="entry name" value="Leu-rich_rpt"/>
</dbReference>
<feature type="transmembrane region" description="Helical" evidence="10">
    <location>
        <begin position="327"/>
        <end position="348"/>
    </location>
</feature>
<dbReference type="InterPro" id="IPR000719">
    <property type="entry name" value="Prot_kinase_dom"/>
</dbReference>
<evidence type="ECO:0000259" key="12">
    <source>
        <dbReference type="PROSITE" id="PS50011"/>
    </source>
</evidence>
<dbReference type="Pfam" id="PF07714">
    <property type="entry name" value="PK_Tyr_Ser-Thr"/>
    <property type="match status" value="1"/>
</dbReference>
<evidence type="ECO:0000256" key="9">
    <source>
        <dbReference type="SAM" id="MobiDB-lite"/>
    </source>
</evidence>
<feature type="domain" description="Protein kinase" evidence="12">
    <location>
        <begin position="384"/>
        <end position="643"/>
    </location>
</feature>
<keyword evidence="6 10" id="KW-1133">Transmembrane helix</keyword>
<keyword evidence="2" id="KW-0433">Leucine-rich repeat</keyword>
<dbReference type="PROSITE" id="PS50011">
    <property type="entry name" value="PROTEIN_KINASE_DOM"/>
    <property type="match status" value="1"/>
</dbReference>
<dbReference type="PANTHER" id="PTHR48007:SF68">
    <property type="entry name" value="PROTEIN KINASE DOMAIN-CONTAINING PROTEIN"/>
    <property type="match status" value="1"/>
</dbReference>
<dbReference type="Gene3D" id="3.30.200.20">
    <property type="entry name" value="Phosphorylase Kinase, domain 1"/>
    <property type="match status" value="1"/>
</dbReference>
<dbReference type="AlphaFoldDB" id="A0AAW0LV32"/>
<feature type="region of interest" description="Disordered" evidence="9">
    <location>
        <begin position="264"/>
        <end position="322"/>
    </location>
</feature>
<feature type="chain" id="PRO_5043620419" evidence="11">
    <location>
        <begin position="35"/>
        <end position="655"/>
    </location>
</feature>
<sequence length="655" mass="71384">MGGKRSAVKYNNLKIYAQLLLWFVLIYAAQVSRGETTPSDGKGFCFLALFSVESVAAMNNLYVSLGLPTIPGWVANGGDPCGEAWQGVVCNNTVIVKIVLNAANLGGELGNNLVLFTSINAIDLSNNHIGGSIPSNLPVTMQNIFLSANQFTGSIPSSLSSLTQLSAMSLNDNHLSGEIPDAFQSLIGLINLDLSSNNLSGELPPSLGNLSSLTTLHLQNNQLSGTLDTLQDLPLKDLNIENNQFSGPIPEKLLSIPNFRKDGNPFNATTAPLPPPSSPLKPPPASPAPPFWGPATGRTPPKMADAPSAAVKSNSGQKKKGLTTKQVVGISIAAVFLLIILLLGLALLMPRFSRRREAERISSRHRIIAYEGDRQNPRDNGSLLLPTNEKGGGRLGTVYRAQLPDGKLLAVKKLDVRASSQQKDDEFLELVNNIDKIRHVNVVEFIGYCAEYGQRLLIYEYCSNGSLQDVLHSDDEYKRNLSWNARIRMALGAARALEYLHEDCQPPVIHRNFKAANVLLDGDLLLSGSLSTTYGYGAPEFESGIYTHKSDVYSFGVVMLELLTGRMSYDSSRIRGEQFLVRWAIPQLHDIDALSRMVDPALNGEYPAKSLSNFADIIARCVQSEPEFRPLMSEVVEDLLDMIRKEPNRSGSNED</sequence>
<keyword evidence="7 10" id="KW-0472">Membrane</keyword>
<dbReference type="GO" id="GO:0005524">
    <property type="term" value="F:ATP binding"/>
    <property type="evidence" value="ECO:0007669"/>
    <property type="project" value="InterPro"/>
</dbReference>
<dbReference type="EMBL" id="PKMF04000054">
    <property type="protein sequence ID" value="KAK7854517.1"/>
    <property type="molecule type" value="Genomic_DNA"/>
</dbReference>
<feature type="signal peptide" evidence="11">
    <location>
        <begin position="1"/>
        <end position="34"/>
    </location>
</feature>
<dbReference type="InterPro" id="IPR011009">
    <property type="entry name" value="Kinase-like_dom_sf"/>
</dbReference>
<reference evidence="13 14" key="1">
    <citation type="journal article" date="2018" name="Sci. Data">
        <title>The draft genome sequence of cork oak.</title>
        <authorList>
            <person name="Ramos A.M."/>
            <person name="Usie A."/>
            <person name="Barbosa P."/>
            <person name="Barros P.M."/>
            <person name="Capote T."/>
            <person name="Chaves I."/>
            <person name="Simoes F."/>
            <person name="Abreu I."/>
            <person name="Carrasquinho I."/>
            <person name="Faro C."/>
            <person name="Guimaraes J.B."/>
            <person name="Mendonca D."/>
            <person name="Nobrega F."/>
            <person name="Rodrigues L."/>
            <person name="Saibo N.J.M."/>
            <person name="Varela M.C."/>
            <person name="Egas C."/>
            <person name="Matos J."/>
            <person name="Miguel C.M."/>
            <person name="Oliveira M.M."/>
            <person name="Ricardo C.P."/>
            <person name="Goncalves S."/>
        </authorList>
    </citation>
    <scope>NUCLEOTIDE SEQUENCE [LARGE SCALE GENOMIC DNA]</scope>
    <source>
        <strain evidence="14">cv. HL8</strain>
    </source>
</reference>
<evidence type="ECO:0000256" key="1">
    <source>
        <dbReference type="ARBA" id="ARBA00004370"/>
    </source>
</evidence>
<keyword evidence="5" id="KW-0677">Repeat</keyword>
<evidence type="ECO:0000256" key="2">
    <source>
        <dbReference type="ARBA" id="ARBA00022614"/>
    </source>
</evidence>
<keyword evidence="14" id="KW-1185">Reference proteome</keyword>
<dbReference type="GO" id="GO:0004672">
    <property type="term" value="F:protein kinase activity"/>
    <property type="evidence" value="ECO:0007669"/>
    <property type="project" value="InterPro"/>
</dbReference>
<feature type="compositionally biased region" description="Pro residues" evidence="9">
    <location>
        <begin position="272"/>
        <end position="292"/>
    </location>
</feature>
<dbReference type="Gene3D" id="1.10.510.10">
    <property type="entry name" value="Transferase(Phosphotransferase) domain 1"/>
    <property type="match status" value="1"/>
</dbReference>
<evidence type="ECO:0000256" key="3">
    <source>
        <dbReference type="ARBA" id="ARBA00022692"/>
    </source>
</evidence>
<evidence type="ECO:0000256" key="5">
    <source>
        <dbReference type="ARBA" id="ARBA00022737"/>
    </source>
</evidence>
<dbReference type="Pfam" id="PF13855">
    <property type="entry name" value="LRR_8"/>
    <property type="match status" value="1"/>
</dbReference>
<gene>
    <name evidence="13" type="primary">SRF8_2</name>
    <name evidence="13" type="ORF">CFP56_031934</name>
</gene>
<dbReference type="Gene3D" id="3.80.10.10">
    <property type="entry name" value="Ribonuclease Inhibitor"/>
    <property type="match status" value="1"/>
</dbReference>
<dbReference type="InterPro" id="IPR032675">
    <property type="entry name" value="LRR_dom_sf"/>
</dbReference>
<proteinExistence type="predicted"/>
<dbReference type="SUPFAM" id="SSF56112">
    <property type="entry name" value="Protein kinase-like (PK-like)"/>
    <property type="match status" value="1"/>
</dbReference>
<dbReference type="InterPro" id="IPR046959">
    <property type="entry name" value="PRK1-6/SRF4-like"/>
</dbReference>
<accession>A0AAW0LV32</accession>
<evidence type="ECO:0000256" key="8">
    <source>
        <dbReference type="ARBA" id="ARBA00023170"/>
    </source>
</evidence>
<dbReference type="Proteomes" id="UP000237347">
    <property type="component" value="Unassembled WGS sequence"/>
</dbReference>
<keyword evidence="8" id="KW-0675">Receptor</keyword>
<dbReference type="FunFam" id="3.80.10.10:FF:000062">
    <property type="entry name" value="protein STRUBBELIG-RECEPTOR FAMILY 3"/>
    <property type="match status" value="1"/>
</dbReference>
<organism evidence="13 14">
    <name type="scientific">Quercus suber</name>
    <name type="common">Cork oak</name>
    <dbReference type="NCBI Taxonomy" id="58331"/>
    <lineage>
        <taxon>Eukaryota</taxon>
        <taxon>Viridiplantae</taxon>
        <taxon>Streptophyta</taxon>
        <taxon>Embryophyta</taxon>
        <taxon>Tracheophyta</taxon>
        <taxon>Spermatophyta</taxon>
        <taxon>Magnoliopsida</taxon>
        <taxon>eudicotyledons</taxon>
        <taxon>Gunneridae</taxon>
        <taxon>Pentapetalae</taxon>
        <taxon>rosids</taxon>
        <taxon>fabids</taxon>
        <taxon>Fagales</taxon>
        <taxon>Fagaceae</taxon>
        <taxon>Quercus</taxon>
    </lineage>
</organism>
<dbReference type="PROSITE" id="PS51450">
    <property type="entry name" value="LRR"/>
    <property type="match status" value="1"/>
</dbReference>
<evidence type="ECO:0000313" key="13">
    <source>
        <dbReference type="EMBL" id="KAK7854517.1"/>
    </source>
</evidence>
<comment type="caution">
    <text evidence="13">The sequence shown here is derived from an EMBL/GenBank/DDBJ whole genome shotgun (WGS) entry which is preliminary data.</text>
</comment>
<protein>
    <submittedName>
        <fullName evidence="13">Protein strubbelig-receptor family 8</fullName>
    </submittedName>
</protein>
<keyword evidence="3 10" id="KW-0812">Transmembrane</keyword>
<evidence type="ECO:0000256" key="4">
    <source>
        <dbReference type="ARBA" id="ARBA00022729"/>
    </source>
</evidence>
<evidence type="ECO:0000313" key="14">
    <source>
        <dbReference type="Proteomes" id="UP000237347"/>
    </source>
</evidence>
<dbReference type="PANTHER" id="PTHR48007">
    <property type="entry name" value="LEUCINE-RICH REPEAT RECEPTOR-LIKE PROTEIN KINASE PXC1"/>
    <property type="match status" value="1"/>
</dbReference>
<dbReference type="GO" id="GO:0016020">
    <property type="term" value="C:membrane"/>
    <property type="evidence" value="ECO:0007669"/>
    <property type="project" value="UniProtKB-SubCell"/>
</dbReference>
<dbReference type="SUPFAM" id="SSF52058">
    <property type="entry name" value="L domain-like"/>
    <property type="match status" value="1"/>
</dbReference>
<evidence type="ECO:0000256" key="7">
    <source>
        <dbReference type="ARBA" id="ARBA00023136"/>
    </source>
</evidence>
<dbReference type="Pfam" id="PF00560">
    <property type="entry name" value="LRR_1"/>
    <property type="match status" value="1"/>
</dbReference>
<evidence type="ECO:0000256" key="10">
    <source>
        <dbReference type="SAM" id="Phobius"/>
    </source>
</evidence>